<dbReference type="PROSITE" id="PS51232">
    <property type="entry name" value="GBD_FH3"/>
    <property type="match status" value="1"/>
</dbReference>
<dbReference type="InterPro" id="IPR015425">
    <property type="entry name" value="FH2_Formin"/>
</dbReference>
<organism evidence="5 6">
    <name type="scientific">Pleurotus ostreatus</name>
    <name type="common">Oyster mushroom</name>
    <name type="synonym">White-rot fungus</name>
    <dbReference type="NCBI Taxonomy" id="5322"/>
    <lineage>
        <taxon>Eukaryota</taxon>
        <taxon>Fungi</taxon>
        <taxon>Dikarya</taxon>
        <taxon>Basidiomycota</taxon>
        <taxon>Agaricomycotina</taxon>
        <taxon>Agaricomycetes</taxon>
        <taxon>Agaricomycetidae</taxon>
        <taxon>Agaricales</taxon>
        <taxon>Pleurotineae</taxon>
        <taxon>Pleurotaceae</taxon>
        <taxon>Pleurotus</taxon>
    </lineage>
</organism>
<dbReference type="Gene3D" id="1.25.10.10">
    <property type="entry name" value="Leucine-rich Repeat Variant"/>
    <property type="match status" value="1"/>
</dbReference>
<sequence>MPDDTLLVPTVLTSGTVHFATVAATSTAKDVVDALVSKSEVKEEALGGLEEIGWALQRVRVERSGRSWEEDDLEELGDGTIEPGALVAPLLQTALPDSPSKRHFSSFPMTSHLHNPVLRLVSLNPELSLTVSFLRVPEIHDGYEYKIYLHPNMTVKQVIDLVIEELGLTKSLPVPGGGALEYVLEEAWIDGQQDRGSRLPPSASMFTITRSAFCPNPFSSQASRIFRFCVPDEWYRRSKSRAVSSASVEPTESTLRRLAALQESDEEEMDEGDGTAKVSDNATTQSPSTPSHQGTFSQNRLSHIFDGWLAPTSPTSSPTPTEKRRTIVSEPKPLDKRATKDARAQVSDTSESEESDVDSGDFEQMLDDLNLKGEKRAAMHSLPPSRKRYLLKQNSALRASIPKQAPGSPTSPSYAASYGPSSASALLPRLVPQLTGDTGLMRRLSMAGWGASAPPVVTAESPQRTSGEFDVALDLKPSRKAQMERAAEAQPLQPQTTGSLWGSWWTSSSTMTSGDGLKTAKSYVERLQSPKAMDKKLASHLISLRVHLSTAKVAWIEEFITAEKGLIALGGLLTTLVGKGGKRRLLNEAENTVLAEVIKCFRALLNTELGFNEVLASPTMITHITYSLNIPSLKIRTLACELLAAICVVSLVDGHRAVLAALSDYRVAFDEQFRFDTLIESLRLPDIHNDSDGEEIVGFGNEEEGIWEARTATLALLNALTTCPESLEDRVLLREELSRRGLNEIIVTLRYINPPDSLKTQLDVYTEEKFEDEEDMRQRAKALIESHSDSRHGRSLSDSDVELEDLVRLAKQHGELYPMMLEILSYFSQILSKDTAMQLKADLFSILDNFVQQAALLDDFDKGWYVFMKKFADSVQHITGQELEVKPPSDSVSINVVEEELEALRSQVEELSEERTKLRDELNQQLAELQTLKSLPLNIAVPHAKGGKGGPENFHGLVQRLVQKEKQVLKLQADLDRSKAENPSEGRDADEKAKRERDRAKWNALMDEIAKLKIKLGELETAVDIRDKEITYLKRALESVYTRFMSRDEMREAAKEAEMDAELIANRTIERLTQRDEEIAALRKEIIELKAKLEVRPKTEKEFKVRSPPPPPPAPKPKRMATLPSVFTSVAVRPSRPSKKLKPFFWNKLANPAVASSFWNEASLDTAFKIDDLEETFTLDNTPAASSLVKSPTTKKNVTTLLDITRANNVAIMLARIKVGHKDIRKAILDLDDSKLDVDELKAISKQLPTHDEINRIRDFDDVSKLAKADQYFSQIMTIPRLTERLDCMLYRHKLDLDLNEVCCELQALRVVAGDLRSSLKFKKILQAVLSVGNALNGSSFRGNARGFQLEALTKLQETKTARGGSSCPTMLHYLARVLLRTDPTLIPTEEDLRPLEAATRTSMQTLMQTVNSLVSGLAQVKSEVAQIKALRVAPEGDRFVYIMEPFVKEVTPKIDKLKLMGDSVDQQIKSLLLYYGESPDSPDAPKAEDFFGMIATFYSSLQKCATDLISSNATILPPPPPPEIHEPAQAAPEKTIKENVAPSSYLQPTARPNQRSIGRGDFDNALSTMRTGRRRERPNRDRDRPLSKIFLDGGRP</sequence>
<dbReference type="SMART" id="SM01139">
    <property type="entry name" value="Drf_FH3"/>
    <property type="match status" value="1"/>
</dbReference>
<reference evidence="5" key="1">
    <citation type="submission" date="2019-07" db="EMBL/GenBank/DDBJ databases">
        <authorList>
            <person name="Palmer J.M."/>
        </authorList>
    </citation>
    <scope>NUCLEOTIDE SEQUENCE</scope>
    <source>
        <strain evidence="5">PC9</strain>
    </source>
</reference>
<dbReference type="GO" id="GO:0031267">
    <property type="term" value="F:small GTPase binding"/>
    <property type="evidence" value="ECO:0007669"/>
    <property type="project" value="InterPro"/>
</dbReference>
<dbReference type="RefSeq" id="XP_036632699.1">
    <property type="nucleotide sequence ID" value="XM_036774197.1"/>
</dbReference>
<feature type="compositionally biased region" description="Acidic residues" evidence="2">
    <location>
        <begin position="263"/>
        <end position="273"/>
    </location>
</feature>
<dbReference type="InterPro" id="IPR014768">
    <property type="entry name" value="GBD/FH3_dom"/>
</dbReference>
<dbReference type="InterPro" id="IPR051425">
    <property type="entry name" value="Formin_Homology"/>
</dbReference>
<dbReference type="SUPFAM" id="SSF101447">
    <property type="entry name" value="Formin homology 2 domain (FH2 domain)"/>
    <property type="match status" value="1"/>
</dbReference>
<name>A0A8H6ZV12_PLEOS</name>
<dbReference type="SMART" id="SM01140">
    <property type="entry name" value="Drf_GBD"/>
    <property type="match status" value="1"/>
</dbReference>
<dbReference type="SUPFAM" id="SSF48371">
    <property type="entry name" value="ARM repeat"/>
    <property type="match status" value="1"/>
</dbReference>
<dbReference type="Proteomes" id="UP000623687">
    <property type="component" value="Unassembled WGS sequence"/>
</dbReference>
<dbReference type="InterPro" id="IPR010473">
    <property type="entry name" value="GTPase-bd"/>
</dbReference>
<keyword evidence="1" id="KW-0175">Coiled coil</keyword>
<feature type="compositionally biased region" description="Low complexity" evidence="2">
    <location>
        <begin position="311"/>
        <end position="320"/>
    </location>
</feature>
<dbReference type="VEuPathDB" id="FungiDB:PC9H_004614"/>
<evidence type="ECO:0000256" key="1">
    <source>
        <dbReference type="SAM" id="Coils"/>
    </source>
</evidence>
<dbReference type="InterPro" id="IPR011989">
    <property type="entry name" value="ARM-like"/>
</dbReference>
<accession>A0A8H6ZV12</accession>
<dbReference type="Pfam" id="PF06371">
    <property type="entry name" value="Drf_GBD"/>
    <property type="match status" value="1"/>
</dbReference>
<dbReference type="InterPro" id="IPR042201">
    <property type="entry name" value="FH2_Formin_sf"/>
</dbReference>
<dbReference type="Pfam" id="PF02181">
    <property type="entry name" value="FH2"/>
    <property type="match status" value="1"/>
</dbReference>
<feature type="region of interest" description="Disordered" evidence="2">
    <location>
        <begin position="1539"/>
        <end position="1597"/>
    </location>
</feature>
<feature type="compositionally biased region" description="Low complexity" evidence="2">
    <location>
        <begin position="405"/>
        <end position="419"/>
    </location>
</feature>
<dbReference type="GO" id="GO:0030036">
    <property type="term" value="P:actin cytoskeleton organization"/>
    <property type="evidence" value="ECO:0007669"/>
    <property type="project" value="InterPro"/>
</dbReference>
<feature type="compositionally biased region" description="Polar residues" evidence="2">
    <location>
        <begin position="1542"/>
        <end position="1557"/>
    </location>
</feature>
<dbReference type="PANTHER" id="PTHR45725">
    <property type="entry name" value="FORMIN HOMOLOGY 2 FAMILY MEMBER"/>
    <property type="match status" value="1"/>
</dbReference>
<feature type="coiled-coil region" evidence="1">
    <location>
        <begin position="894"/>
        <end position="935"/>
    </location>
</feature>
<dbReference type="PROSITE" id="PS51444">
    <property type="entry name" value="FH2"/>
    <property type="match status" value="1"/>
</dbReference>
<dbReference type="SMART" id="SM00498">
    <property type="entry name" value="FH2"/>
    <property type="match status" value="1"/>
</dbReference>
<evidence type="ECO:0000313" key="5">
    <source>
        <dbReference type="EMBL" id="KAF7432672.1"/>
    </source>
</evidence>
<feature type="domain" description="FH2" evidence="4">
    <location>
        <begin position="1131"/>
        <end position="1528"/>
    </location>
</feature>
<evidence type="ECO:0000256" key="2">
    <source>
        <dbReference type="SAM" id="MobiDB-lite"/>
    </source>
</evidence>
<feature type="compositionally biased region" description="Basic and acidic residues" evidence="2">
    <location>
        <begin position="321"/>
        <end position="343"/>
    </location>
</feature>
<feature type="compositionally biased region" description="Acidic residues" evidence="2">
    <location>
        <begin position="350"/>
        <end position="361"/>
    </location>
</feature>
<evidence type="ECO:0000259" key="4">
    <source>
        <dbReference type="PROSITE" id="PS51444"/>
    </source>
</evidence>
<comment type="caution">
    <text evidence="5">The sequence shown here is derived from an EMBL/GenBank/DDBJ whole genome shotgun (WGS) entry which is preliminary data.</text>
</comment>
<feature type="compositionally biased region" description="Polar residues" evidence="2">
    <location>
        <begin position="278"/>
        <end position="301"/>
    </location>
</feature>
<dbReference type="PANTHER" id="PTHR45725:SF1">
    <property type="entry name" value="DISHEVELLED ASSOCIATED ACTIVATOR OF MORPHOGENESIS, ISOFORM D"/>
    <property type="match status" value="1"/>
</dbReference>
<feature type="region of interest" description="Disordered" evidence="2">
    <location>
        <begin position="1099"/>
        <end position="1120"/>
    </location>
</feature>
<dbReference type="OrthoDB" id="1668162at2759"/>
<dbReference type="EMBL" id="JACETU010000003">
    <property type="protein sequence ID" value="KAF7432672.1"/>
    <property type="molecule type" value="Genomic_DNA"/>
</dbReference>
<evidence type="ECO:0000259" key="3">
    <source>
        <dbReference type="PROSITE" id="PS51232"/>
    </source>
</evidence>
<evidence type="ECO:0000313" key="6">
    <source>
        <dbReference type="Proteomes" id="UP000623687"/>
    </source>
</evidence>
<dbReference type="Pfam" id="PF06367">
    <property type="entry name" value="Drf_FH3"/>
    <property type="match status" value="1"/>
</dbReference>
<feature type="domain" description="GBD/FH3" evidence="3">
    <location>
        <begin position="350"/>
        <end position="862"/>
    </location>
</feature>
<feature type="region of interest" description="Disordered" evidence="2">
    <location>
        <begin position="262"/>
        <end position="361"/>
    </location>
</feature>
<feature type="region of interest" description="Disordered" evidence="2">
    <location>
        <begin position="1513"/>
        <end position="1532"/>
    </location>
</feature>
<feature type="region of interest" description="Disordered" evidence="2">
    <location>
        <begin position="972"/>
        <end position="997"/>
    </location>
</feature>
<dbReference type="InterPro" id="IPR016024">
    <property type="entry name" value="ARM-type_fold"/>
</dbReference>
<protein>
    <submittedName>
        <fullName evidence="5">Uncharacterized protein</fullName>
    </submittedName>
</protein>
<feature type="region of interest" description="Disordered" evidence="2">
    <location>
        <begin position="400"/>
        <end position="419"/>
    </location>
</feature>
<gene>
    <name evidence="5" type="ORF">PC9H_004614</name>
</gene>
<dbReference type="InterPro" id="IPR010472">
    <property type="entry name" value="FH3_dom"/>
</dbReference>
<dbReference type="GeneID" id="59374432"/>
<proteinExistence type="predicted"/>
<dbReference type="Gene3D" id="1.20.58.2220">
    <property type="entry name" value="Formin, FH2 domain"/>
    <property type="match status" value="1"/>
</dbReference>
<feature type="coiled-coil region" evidence="1">
    <location>
        <begin position="1047"/>
        <end position="1092"/>
    </location>
</feature>
<dbReference type="GO" id="GO:0003779">
    <property type="term" value="F:actin binding"/>
    <property type="evidence" value="ECO:0007669"/>
    <property type="project" value="InterPro"/>
</dbReference>
<keyword evidence="6" id="KW-1185">Reference proteome</keyword>